<evidence type="ECO:0000256" key="14">
    <source>
        <dbReference type="ARBA" id="ARBA00023136"/>
    </source>
</evidence>
<evidence type="ECO:0000256" key="10">
    <source>
        <dbReference type="ARBA" id="ARBA00022848"/>
    </source>
</evidence>
<dbReference type="GO" id="GO:0005789">
    <property type="term" value="C:endoplasmic reticulum membrane"/>
    <property type="evidence" value="ECO:0007669"/>
    <property type="project" value="UniProtKB-SubCell"/>
</dbReference>
<evidence type="ECO:0000256" key="11">
    <source>
        <dbReference type="ARBA" id="ARBA00023002"/>
    </source>
</evidence>
<gene>
    <name evidence="18" type="ORF">LNINA_LOCUS11506</name>
</gene>
<name>A0AAV1JUF9_9NEOP</name>
<dbReference type="PANTHER" id="PTHR24292">
    <property type="entry name" value="CYTOCHROME P450"/>
    <property type="match status" value="1"/>
</dbReference>
<keyword evidence="8 16" id="KW-0479">Metal-binding</keyword>
<keyword evidence="7 16" id="KW-0349">Heme</keyword>
<keyword evidence="19" id="KW-1185">Reference proteome</keyword>
<organism evidence="18 19">
    <name type="scientific">Leptosia nina</name>
    <dbReference type="NCBI Taxonomy" id="320188"/>
    <lineage>
        <taxon>Eukaryota</taxon>
        <taxon>Metazoa</taxon>
        <taxon>Ecdysozoa</taxon>
        <taxon>Arthropoda</taxon>
        <taxon>Hexapoda</taxon>
        <taxon>Insecta</taxon>
        <taxon>Pterygota</taxon>
        <taxon>Neoptera</taxon>
        <taxon>Endopterygota</taxon>
        <taxon>Lepidoptera</taxon>
        <taxon>Glossata</taxon>
        <taxon>Ditrysia</taxon>
        <taxon>Papilionoidea</taxon>
        <taxon>Pieridae</taxon>
        <taxon>Pierinae</taxon>
        <taxon>Leptosia</taxon>
    </lineage>
</organism>
<keyword evidence="14" id="KW-0472">Membrane</keyword>
<sequence>MFGLFLGVVILILSIIYLSGRYNEAYWNRRKVKFYPRNKFAGIFWDFLTKDKAVFENIYEIYKEHRKEPAIGLGGLMTPTLYVMDPTNIQHVLATDFNSFNHRGITINDGDLLADNLLLMNGNRWKLMRQNMTPLFTATKLKSMYYIIDKSASDFIDLLNNKPELLKGNVFHTLSSFCSAAVGAAVFGVGTKSIFDSPFLAMAQDSLAPSTINNIKFSIANTSTVLFKLLNIKIFTRHEKFFIGAIKQIIQERKRENVKKHDFADICVTLQKSGKLVDKETGLELEPTDELLAAQAFFFFIAGVEPTATAIFATLVELGRNPVHLEELHKEVDDAFNKNDNTITYDVVCNMTYLDMAFNEAMRMHPPIGFLTRECVKETVLPVGNIKVDKGTRIFTPVFEIHHDERYFEDPEVYKPERFSPENKHKIADITFMPFGKGNRICVGMRYATLQAKAGLMYLLRNFTVKTIIKEGGMRYSKQQVQVRLDNVDLKLVARNY</sequence>
<dbReference type="InterPro" id="IPR001128">
    <property type="entry name" value="Cyt_P450"/>
</dbReference>
<evidence type="ECO:0000313" key="18">
    <source>
        <dbReference type="EMBL" id="CAK1552462.1"/>
    </source>
</evidence>
<evidence type="ECO:0000256" key="3">
    <source>
        <dbReference type="ARBA" id="ARBA00004174"/>
    </source>
</evidence>
<comment type="similarity">
    <text evidence="5 17">Belongs to the cytochrome P450 family.</text>
</comment>
<dbReference type="InterPro" id="IPR050476">
    <property type="entry name" value="Insect_CytP450_Detox"/>
</dbReference>
<dbReference type="InterPro" id="IPR017972">
    <property type="entry name" value="Cyt_P450_CS"/>
</dbReference>
<evidence type="ECO:0000256" key="1">
    <source>
        <dbReference type="ARBA" id="ARBA00001971"/>
    </source>
</evidence>
<proteinExistence type="inferred from homology"/>
<dbReference type="SUPFAM" id="SSF48264">
    <property type="entry name" value="Cytochrome P450"/>
    <property type="match status" value="1"/>
</dbReference>
<evidence type="ECO:0000256" key="5">
    <source>
        <dbReference type="ARBA" id="ARBA00010617"/>
    </source>
</evidence>
<evidence type="ECO:0000256" key="8">
    <source>
        <dbReference type="ARBA" id="ARBA00022723"/>
    </source>
</evidence>
<evidence type="ECO:0000256" key="13">
    <source>
        <dbReference type="ARBA" id="ARBA00023033"/>
    </source>
</evidence>
<reference evidence="18 19" key="1">
    <citation type="submission" date="2023-11" db="EMBL/GenBank/DDBJ databases">
        <authorList>
            <person name="Okamura Y."/>
        </authorList>
    </citation>
    <scope>NUCLEOTIDE SEQUENCE [LARGE SCALE GENOMIC DNA]</scope>
</reference>
<feature type="binding site" description="axial binding residue" evidence="16">
    <location>
        <position position="442"/>
    </location>
    <ligand>
        <name>heme</name>
        <dbReference type="ChEBI" id="CHEBI:30413"/>
    </ligand>
    <ligandPart>
        <name>Fe</name>
        <dbReference type="ChEBI" id="CHEBI:18248"/>
    </ligandPart>
</feature>
<dbReference type="Pfam" id="PF00067">
    <property type="entry name" value="p450"/>
    <property type="match status" value="1"/>
</dbReference>
<dbReference type="GO" id="GO:0020037">
    <property type="term" value="F:heme binding"/>
    <property type="evidence" value="ECO:0007669"/>
    <property type="project" value="InterPro"/>
</dbReference>
<evidence type="ECO:0000256" key="4">
    <source>
        <dbReference type="ARBA" id="ARBA00004406"/>
    </source>
</evidence>
<dbReference type="AlphaFoldDB" id="A0AAV1JUF9"/>
<dbReference type="PANTHER" id="PTHR24292:SF84">
    <property type="entry name" value="CYTOCHROME P450 28A5-RELATED"/>
    <property type="match status" value="1"/>
</dbReference>
<comment type="function">
    <text evidence="2">May be involved in the metabolism of insect hormones and in the breakdown of synthetic insecticides.</text>
</comment>
<comment type="catalytic activity">
    <reaction evidence="15">
        <text>an organic molecule + reduced [NADPH--hemoprotein reductase] + O2 = an alcohol + oxidized [NADPH--hemoprotein reductase] + H2O + H(+)</text>
        <dbReference type="Rhea" id="RHEA:17149"/>
        <dbReference type="Rhea" id="RHEA-COMP:11964"/>
        <dbReference type="Rhea" id="RHEA-COMP:11965"/>
        <dbReference type="ChEBI" id="CHEBI:15377"/>
        <dbReference type="ChEBI" id="CHEBI:15378"/>
        <dbReference type="ChEBI" id="CHEBI:15379"/>
        <dbReference type="ChEBI" id="CHEBI:30879"/>
        <dbReference type="ChEBI" id="CHEBI:57618"/>
        <dbReference type="ChEBI" id="CHEBI:58210"/>
        <dbReference type="ChEBI" id="CHEBI:142491"/>
        <dbReference type="EC" id="1.14.14.1"/>
    </reaction>
</comment>
<keyword evidence="13 17" id="KW-0503">Monooxygenase</keyword>
<protein>
    <recommendedName>
        <fullName evidence="6">unspecific monooxygenase</fullName>
        <ecNumber evidence="6">1.14.14.1</ecNumber>
    </recommendedName>
</protein>
<comment type="subcellular location">
    <subcellularLocation>
        <location evidence="4">Endoplasmic reticulum membrane</location>
        <topology evidence="4">Peripheral membrane protein</topology>
    </subcellularLocation>
    <subcellularLocation>
        <location evidence="3">Microsome membrane</location>
        <topology evidence="3">Peripheral membrane protein</topology>
    </subcellularLocation>
</comment>
<dbReference type="EC" id="1.14.14.1" evidence="6"/>
<evidence type="ECO:0000256" key="15">
    <source>
        <dbReference type="ARBA" id="ARBA00047827"/>
    </source>
</evidence>
<dbReference type="PRINTS" id="PR00463">
    <property type="entry name" value="EP450I"/>
</dbReference>
<keyword evidence="11 17" id="KW-0560">Oxidoreductase</keyword>
<dbReference type="Gene3D" id="1.10.630.10">
    <property type="entry name" value="Cytochrome P450"/>
    <property type="match status" value="1"/>
</dbReference>
<dbReference type="Proteomes" id="UP001497472">
    <property type="component" value="Unassembled WGS sequence"/>
</dbReference>
<dbReference type="GO" id="GO:0016712">
    <property type="term" value="F:oxidoreductase activity, acting on paired donors, with incorporation or reduction of molecular oxygen, reduced flavin or flavoprotein as one donor, and incorporation of one atom of oxygen"/>
    <property type="evidence" value="ECO:0007669"/>
    <property type="project" value="UniProtKB-EC"/>
</dbReference>
<keyword evidence="12 16" id="KW-0408">Iron</keyword>
<dbReference type="GO" id="GO:0005506">
    <property type="term" value="F:iron ion binding"/>
    <property type="evidence" value="ECO:0007669"/>
    <property type="project" value="InterPro"/>
</dbReference>
<evidence type="ECO:0000256" key="6">
    <source>
        <dbReference type="ARBA" id="ARBA00012109"/>
    </source>
</evidence>
<evidence type="ECO:0000256" key="17">
    <source>
        <dbReference type="RuleBase" id="RU000461"/>
    </source>
</evidence>
<keyword evidence="9" id="KW-0256">Endoplasmic reticulum</keyword>
<dbReference type="EMBL" id="CAVLEF010000144">
    <property type="protein sequence ID" value="CAK1552462.1"/>
    <property type="molecule type" value="Genomic_DNA"/>
</dbReference>
<accession>A0AAV1JUF9</accession>
<dbReference type="InterPro" id="IPR036396">
    <property type="entry name" value="Cyt_P450_sf"/>
</dbReference>
<dbReference type="CDD" id="cd11056">
    <property type="entry name" value="CYP6-like"/>
    <property type="match status" value="1"/>
</dbReference>
<evidence type="ECO:0000256" key="12">
    <source>
        <dbReference type="ARBA" id="ARBA00023004"/>
    </source>
</evidence>
<keyword evidence="10" id="KW-0492">Microsome</keyword>
<evidence type="ECO:0000256" key="2">
    <source>
        <dbReference type="ARBA" id="ARBA00003690"/>
    </source>
</evidence>
<dbReference type="PRINTS" id="PR00385">
    <property type="entry name" value="P450"/>
</dbReference>
<evidence type="ECO:0000256" key="7">
    <source>
        <dbReference type="ARBA" id="ARBA00022617"/>
    </source>
</evidence>
<dbReference type="InterPro" id="IPR002401">
    <property type="entry name" value="Cyt_P450_E_grp-I"/>
</dbReference>
<comment type="cofactor">
    <cofactor evidence="1 16">
        <name>heme</name>
        <dbReference type="ChEBI" id="CHEBI:30413"/>
    </cofactor>
</comment>
<dbReference type="PROSITE" id="PS00086">
    <property type="entry name" value="CYTOCHROME_P450"/>
    <property type="match status" value="1"/>
</dbReference>
<evidence type="ECO:0000256" key="9">
    <source>
        <dbReference type="ARBA" id="ARBA00022824"/>
    </source>
</evidence>
<evidence type="ECO:0000313" key="19">
    <source>
        <dbReference type="Proteomes" id="UP001497472"/>
    </source>
</evidence>
<comment type="caution">
    <text evidence="18">The sequence shown here is derived from an EMBL/GenBank/DDBJ whole genome shotgun (WGS) entry which is preliminary data.</text>
</comment>
<evidence type="ECO:0000256" key="16">
    <source>
        <dbReference type="PIRSR" id="PIRSR602401-1"/>
    </source>
</evidence>